<organism evidence="2 3">
    <name type="scientific">Chiayiivirga flava</name>
    <dbReference type="NCBI Taxonomy" id="659595"/>
    <lineage>
        <taxon>Bacteria</taxon>
        <taxon>Pseudomonadati</taxon>
        <taxon>Pseudomonadota</taxon>
        <taxon>Gammaproteobacteria</taxon>
        <taxon>Lysobacterales</taxon>
        <taxon>Lysobacteraceae</taxon>
        <taxon>Chiayiivirga</taxon>
    </lineage>
</organism>
<sequence>MKLDLGCGRKPRAGFIGVDMSAACSPDVLHDLRCMPWPFDDASVDEVYSGHFLEHLDGEERIAFMEELYRVLRPGGTALIVTPYWSWVGAVQDPTHKWPPIAEQSYHYFSKALREQMGVDFYPIRCDFDVSFGFSVLPQFAHLPKAELDRARAHSLNVVAELRATLVRR</sequence>
<dbReference type="SUPFAM" id="SSF53335">
    <property type="entry name" value="S-adenosyl-L-methionine-dependent methyltransferases"/>
    <property type="match status" value="1"/>
</dbReference>
<keyword evidence="2" id="KW-0489">Methyltransferase</keyword>
<accession>A0A7W8D403</accession>
<proteinExistence type="predicted"/>
<dbReference type="Proteomes" id="UP000521199">
    <property type="component" value="Unassembled WGS sequence"/>
</dbReference>
<name>A0A7W8D403_9GAMM</name>
<dbReference type="AlphaFoldDB" id="A0A7W8D403"/>
<dbReference type="RefSeq" id="WP_183960059.1">
    <property type="nucleotide sequence ID" value="NZ_JACHHP010000002.1"/>
</dbReference>
<keyword evidence="2" id="KW-0830">Ubiquinone</keyword>
<evidence type="ECO:0000313" key="3">
    <source>
        <dbReference type="Proteomes" id="UP000521199"/>
    </source>
</evidence>
<dbReference type="Gene3D" id="3.40.50.150">
    <property type="entry name" value="Vaccinia Virus protein VP39"/>
    <property type="match status" value="1"/>
</dbReference>
<evidence type="ECO:0000313" key="2">
    <source>
        <dbReference type="EMBL" id="MBB5207509.1"/>
    </source>
</evidence>
<dbReference type="InterPro" id="IPR029063">
    <property type="entry name" value="SAM-dependent_MTases_sf"/>
</dbReference>
<protein>
    <submittedName>
        <fullName evidence="2">Ubiquinone/menaquinone biosynthesis C-methylase UbiE</fullName>
    </submittedName>
</protein>
<dbReference type="GO" id="GO:0008757">
    <property type="term" value="F:S-adenosylmethionine-dependent methyltransferase activity"/>
    <property type="evidence" value="ECO:0007669"/>
    <property type="project" value="InterPro"/>
</dbReference>
<dbReference type="EMBL" id="JACHHP010000002">
    <property type="protein sequence ID" value="MBB5207509.1"/>
    <property type="molecule type" value="Genomic_DNA"/>
</dbReference>
<dbReference type="InterPro" id="IPR013216">
    <property type="entry name" value="Methyltransf_11"/>
</dbReference>
<reference evidence="2 3" key="1">
    <citation type="submission" date="2020-08" db="EMBL/GenBank/DDBJ databases">
        <title>Genomic Encyclopedia of Type Strains, Phase IV (KMG-IV): sequencing the most valuable type-strain genomes for metagenomic binning, comparative biology and taxonomic classification.</title>
        <authorList>
            <person name="Goeker M."/>
        </authorList>
    </citation>
    <scope>NUCLEOTIDE SEQUENCE [LARGE SCALE GENOMIC DNA]</scope>
    <source>
        <strain evidence="2 3">DSM 24163</strain>
    </source>
</reference>
<dbReference type="GO" id="GO:0032259">
    <property type="term" value="P:methylation"/>
    <property type="evidence" value="ECO:0007669"/>
    <property type="project" value="UniProtKB-KW"/>
</dbReference>
<feature type="domain" description="Methyltransferase type 11" evidence="1">
    <location>
        <begin position="36"/>
        <end position="80"/>
    </location>
</feature>
<keyword evidence="3" id="KW-1185">Reference proteome</keyword>
<keyword evidence="2" id="KW-0808">Transferase</keyword>
<evidence type="ECO:0000259" key="1">
    <source>
        <dbReference type="Pfam" id="PF08241"/>
    </source>
</evidence>
<comment type="caution">
    <text evidence="2">The sequence shown here is derived from an EMBL/GenBank/DDBJ whole genome shotgun (WGS) entry which is preliminary data.</text>
</comment>
<gene>
    <name evidence="2" type="ORF">HNQ52_001038</name>
</gene>
<dbReference type="Pfam" id="PF08241">
    <property type="entry name" value="Methyltransf_11"/>
    <property type="match status" value="1"/>
</dbReference>